<dbReference type="EMBL" id="JAUFPN010000102">
    <property type="protein sequence ID" value="MDN3564477.1"/>
    <property type="molecule type" value="Genomic_DNA"/>
</dbReference>
<organism evidence="2 3">
    <name type="scientific">Paeniroseomonas aquatica</name>
    <dbReference type="NCBI Taxonomy" id="373043"/>
    <lineage>
        <taxon>Bacteria</taxon>
        <taxon>Pseudomonadati</taxon>
        <taxon>Pseudomonadota</taxon>
        <taxon>Alphaproteobacteria</taxon>
        <taxon>Acetobacterales</taxon>
        <taxon>Acetobacteraceae</taxon>
        <taxon>Paeniroseomonas</taxon>
    </lineage>
</organism>
<accession>A0ABT8A3W1</accession>
<keyword evidence="3" id="KW-1185">Reference proteome</keyword>
<gene>
    <name evidence="2" type="ORF">QWZ14_08890</name>
</gene>
<comment type="caution">
    <text evidence="2">The sequence shown here is derived from an EMBL/GenBank/DDBJ whole genome shotgun (WGS) entry which is preliminary data.</text>
</comment>
<keyword evidence="1" id="KW-0472">Membrane</keyword>
<proteinExistence type="predicted"/>
<sequence length="85" mass="8236">MSSPITLLPHLAFLALAILAAVIAGLAAARALQPGQHALNLGAAVFLGQFLGFVALAALGLPSLLAQGTALGLGVVASMAKPGPA</sequence>
<dbReference type="Proteomes" id="UP001529369">
    <property type="component" value="Unassembled WGS sequence"/>
</dbReference>
<feature type="transmembrane region" description="Helical" evidence="1">
    <location>
        <begin position="41"/>
        <end position="61"/>
    </location>
</feature>
<evidence type="ECO:0000313" key="3">
    <source>
        <dbReference type="Proteomes" id="UP001529369"/>
    </source>
</evidence>
<evidence type="ECO:0000313" key="2">
    <source>
        <dbReference type="EMBL" id="MDN3564477.1"/>
    </source>
</evidence>
<dbReference type="RefSeq" id="WP_290316276.1">
    <property type="nucleotide sequence ID" value="NZ_JAUFPN010000102.1"/>
</dbReference>
<name>A0ABT8A3W1_9PROT</name>
<keyword evidence="1" id="KW-0812">Transmembrane</keyword>
<evidence type="ECO:0000256" key="1">
    <source>
        <dbReference type="SAM" id="Phobius"/>
    </source>
</evidence>
<evidence type="ECO:0008006" key="4">
    <source>
        <dbReference type="Google" id="ProtNLM"/>
    </source>
</evidence>
<keyword evidence="1" id="KW-1133">Transmembrane helix</keyword>
<protein>
    <recommendedName>
        <fullName evidence="4">NADP transhydrogenase beta-like domain-containing protein</fullName>
    </recommendedName>
</protein>
<reference evidence="3" key="1">
    <citation type="journal article" date="2019" name="Int. J. Syst. Evol. Microbiol.">
        <title>The Global Catalogue of Microorganisms (GCM) 10K type strain sequencing project: providing services to taxonomists for standard genome sequencing and annotation.</title>
        <authorList>
            <consortium name="The Broad Institute Genomics Platform"/>
            <consortium name="The Broad Institute Genome Sequencing Center for Infectious Disease"/>
            <person name="Wu L."/>
            <person name="Ma J."/>
        </authorList>
    </citation>
    <scope>NUCLEOTIDE SEQUENCE [LARGE SCALE GENOMIC DNA]</scope>
    <source>
        <strain evidence="3">CECT 7131</strain>
    </source>
</reference>